<dbReference type="Proteomes" id="UP000242642">
    <property type="component" value="Unassembled WGS sequence"/>
</dbReference>
<organism evidence="1 2">
    <name type="scientific">Thorsellia anophelis DSM 18579</name>
    <dbReference type="NCBI Taxonomy" id="1123402"/>
    <lineage>
        <taxon>Bacteria</taxon>
        <taxon>Pseudomonadati</taxon>
        <taxon>Pseudomonadota</taxon>
        <taxon>Gammaproteobacteria</taxon>
        <taxon>Enterobacterales</taxon>
        <taxon>Thorselliaceae</taxon>
        <taxon>Thorsellia</taxon>
    </lineage>
</organism>
<dbReference type="EMBL" id="FOHV01000009">
    <property type="protein sequence ID" value="SET13493.1"/>
    <property type="molecule type" value="Genomic_DNA"/>
</dbReference>
<dbReference type="InterPro" id="IPR013381">
    <property type="entry name" value="CRISPR-assoc_prot_Cse1"/>
</dbReference>
<dbReference type="NCBIfam" id="TIGR02547">
    <property type="entry name" value="casA_cse1"/>
    <property type="match status" value="1"/>
</dbReference>
<gene>
    <name evidence="1" type="ORF">SAMN02583745_01470</name>
</gene>
<protein>
    <submittedName>
        <fullName evidence="1">CRISPR system Cascade subunit CasA</fullName>
    </submittedName>
</protein>
<evidence type="ECO:0000313" key="1">
    <source>
        <dbReference type="EMBL" id="SET13493.1"/>
    </source>
</evidence>
<dbReference type="OrthoDB" id="5392377at2"/>
<evidence type="ECO:0000313" key="2">
    <source>
        <dbReference type="Proteomes" id="UP000242642"/>
    </source>
</evidence>
<dbReference type="STRING" id="1123402.SAMN02583745_01470"/>
<accession>A0A1I0C284</accession>
<dbReference type="Pfam" id="PF09481">
    <property type="entry name" value="CRISPR_Cse1"/>
    <property type="match status" value="1"/>
</dbReference>
<proteinExistence type="predicted"/>
<name>A0A1I0C284_9GAMM</name>
<dbReference type="AlphaFoldDB" id="A0A1I0C284"/>
<keyword evidence="2" id="KW-1185">Reference proteome</keyword>
<reference evidence="2" key="1">
    <citation type="submission" date="2016-10" db="EMBL/GenBank/DDBJ databases">
        <authorList>
            <person name="Varghese N."/>
            <person name="Submissions S."/>
        </authorList>
    </citation>
    <scope>NUCLEOTIDE SEQUENCE [LARGE SCALE GENOMIC DNA]</scope>
    <source>
        <strain evidence="2">DSM 18579</strain>
    </source>
</reference>
<dbReference type="RefSeq" id="WP_093319169.1">
    <property type="nucleotide sequence ID" value="NZ_FOHV01000009.1"/>
</dbReference>
<sequence>MKKHFNLIDDPWIPIADIGLVSLLDIFTQPRYKMIGGNPIQKLAIFKLLQAIAQAAKTPKDQSEWQELGQHGLAELVCKYLEKNSDKFNLYGNQPFLQMPSISKAEIKSFGTLIPEIATGNTTVLTQSQTERALTDAEKALLIVVQMAFALGGKKTDNRVVLTPGYTGKSKENGKPTSGKPGPSIAHMGLLHTYGLGSSLMETIWLNLFTHDEISELSFYSNGLGTAPWEKMPEGENCSTAIDLKNSLMGRLIPLCRFCLLTDEGIHYSEGIAHLNYKEGIYDPSIAVDLSGKEVKTRWCDPDKRPWRYLTSFLSFIDTNNSSRFDCIQLRLFLKKAKHKDQAISIWSGGLRVSSNAGEQYVSGMDDFIESLSSLIPSQTGEIWFKYFEHEMIQLDKLAKILYGCVFNYYREFKVEGSNYASHASNLFWQLAEQQSQELINGCDNPTIRFSLRKKFADYIFQIFNQTCPYQSARQLESWAKTKPNLSNYLQEDTSDEQKIN</sequence>